<feature type="transmembrane region" description="Helical" evidence="2">
    <location>
        <begin position="301"/>
        <end position="325"/>
    </location>
</feature>
<comment type="caution">
    <text evidence="3">The sequence shown here is derived from an EMBL/GenBank/DDBJ whole genome shotgun (WGS) entry which is preliminary data.</text>
</comment>
<gene>
    <name evidence="3" type="ORF">FEQUK3_LOCUS10258</name>
</gene>
<keyword evidence="2" id="KW-1133">Transmembrane helix</keyword>
<dbReference type="Proteomes" id="UP000693738">
    <property type="component" value="Unassembled WGS sequence"/>
</dbReference>
<feature type="transmembrane region" description="Helical" evidence="2">
    <location>
        <begin position="146"/>
        <end position="165"/>
    </location>
</feature>
<evidence type="ECO:0000313" key="3">
    <source>
        <dbReference type="EMBL" id="CAG7564571.1"/>
    </source>
</evidence>
<dbReference type="PANTHER" id="PTHR11360:SF130">
    <property type="entry name" value="MAJOR FACILITATOR SUPERFAMILY (MFS) PROFILE DOMAIN-CONTAINING PROTEIN-RELATED"/>
    <property type="match status" value="1"/>
</dbReference>
<feature type="compositionally biased region" description="Basic and acidic residues" evidence="1">
    <location>
        <begin position="1"/>
        <end position="17"/>
    </location>
</feature>
<feature type="transmembrane region" description="Helical" evidence="2">
    <location>
        <begin position="462"/>
        <end position="480"/>
    </location>
</feature>
<keyword evidence="2" id="KW-0472">Membrane</keyword>
<evidence type="ECO:0000256" key="2">
    <source>
        <dbReference type="SAM" id="Phobius"/>
    </source>
</evidence>
<feature type="region of interest" description="Disordered" evidence="1">
    <location>
        <begin position="1"/>
        <end position="62"/>
    </location>
</feature>
<keyword evidence="2" id="KW-0812">Transmembrane</keyword>
<proteinExistence type="predicted"/>
<feature type="transmembrane region" description="Helical" evidence="2">
    <location>
        <begin position="202"/>
        <end position="222"/>
    </location>
</feature>
<accession>A0A8J2IY72</accession>
<feature type="transmembrane region" description="Helical" evidence="2">
    <location>
        <begin position="172"/>
        <end position="190"/>
    </location>
</feature>
<feature type="transmembrane region" description="Helical" evidence="2">
    <location>
        <begin position="345"/>
        <end position="364"/>
    </location>
</feature>
<dbReference type="EMBL" id="CAJSTJ010000168">
    <property type="protein sequence ID" value="CAG7564571.1"/>
    <property type="molecule type" value="Genomic_DNA"/>
</dbReference>
<feature type="transmembrane region" description="Helical" evidence="2">
    <location>
        <begin position="371"/>
        <end position="389"/>
    </location>
</feature>
<sequence length="496" mass="54038">MSPWDRFRRSCSTERPELGNLSSSTEILPENLPVLEGPDLPRAQEDPTPAGSIDGSAREVSPGDETLEEFGLSLLERAIDFLSGVFSSRDRPEQGPHPGRGWRPWLLILACFLVFMNTCGWTNSFGFFQAYDAENTSLEVEQVSRIGSLSAFLLFFVGAVVSHFIHADNIHWIFSVGIVFQLFGTILTPTCDEYWEYLGAQGVLVGLGHGLIFSPVLAVLSTSFAQRRLWAMGIAASGSFAGGALFTCLFQDLLPKVGYHWASVIVSWAKLMSLVIAMILMKPRANSPTLEPWIQFAPFKYIEYALYIIASFCTTLGVHLTYFFLLAYSQTALEGTYPVGDSLTMFSVSNATGFVSILFFIAAYHFGVINVSAPTTLVAAIMLYSWIAVSSQIGLYVWSSIYGIFAATVQTLLPMGVLMLTNSRANSGFKISVGFMVVSFAALGGPQIAARLIEHEGGYKGAQIFAGSVTLMGSAILMSAKGLSLKRPDVELKSKV</sequence>
<feature type="transmembrane region" description="Helical" evidence="2">
    <location>
        <begin position="395"/>
        <end position="419"/>
    </location>
</feature>
<dbReference type="InterPro" id="IPR050327">
    <property type="entry name" value="Proton-linked_MCT"/>
</dbReference>
<evidence type="ECO:0008006" key="5">
    <source>
        <dbReference type="Google" id="ProtNLM"/>
    </source>
</evidence>
<protein>
    <recommendedName>
        <fullName evidence="5">MFS general substrate transporter</fullName>
    </recommendedName>
</protein>
<feature type="transmembrane region" description="Helical" evidence="2">
    <location>
        <begin position="431"/>
        <end position="450"/>
    </location>
</feature>
<feature type="transmembrane region" description="Helical" evidence="2">
    <location>
        <begin position="105"/>
        <end position="126"/>
    </location>
</feature>
<dbReference type="AlphaFoldDB" id="A0A8J2IY72"/>
<name>A0A8J2IY72_FUSEQ</name>
<reference evidence="3" key="1">
    <citation type="submission" date="2021-05" db="EMBL/GenBank/DDBJ databases">
        <authorList>
            <person name="Khan N."/>
        </authorList>
    </citation>
    <scope>NUCLEOTIDE SEQUENCE</scope>
</reference>
<evidence type="ECO:0000313" key="4">
    <source>
        <dbReference type="Proteomes" id="UP000693738"/>
    </source>
</evidence>
<evidence type="ECO:0000256" key="1">
    <source>
        <dbReference type="SAM" id="MobiDB-lite"/>
    </source>
</evidence>
<feature type="transmembrane region" description="Helical" evidence="2">
    <location>
        <begin position="259"/>
        <end position="280"/>
    </location>
</feature>
<feature type="transmembrane region" description="Helical" evidence="2">
    <location>
        <begin position="229"/>
        <end position="253"/>
    </location>
</feature>
<dbReference type="PANTHER" id="PTHR11360">
    <property type="entry name" value="MONOCARBOXYLATE TRANSPORTER"/>
    <property type="match status" value="1"/>
</dbReference>
<organism evidence="3 4">
    <name type="scientific">Fusarium equiseti</name>
    <name type="common">Fusarium scirpi</name>
    <dbReference type="NCBI Taxonomy" id="61235"/>
    <lineage>
        <taxon>Eukaryota</taxon>
        <taxon>Fungi</taxon>
        <taxon>Dikarya</taxon>
        <taxon>Ascomycota</taxon>
        <taxon>Pezizomycotina</taxon>
        <taxon>Sordariomycetes</taxon>
        <taxon>Hypocreomycetidae</taxon>
        <taxon>Hypocreales</taxon>
        <taxon>Nectriaceae</taxon>
        <taxon>Fusarium</taxon>
        <taxon>Fusarium incarnatum-equiseti species complex</taxon>
    </lineage>
</organism>